<reference evidence="1" key="1">
    <citation type="submission" date="2021-02" db="EMBL/GenBank/DDBJ databases">
        <authorList>
            <person name="Nowell W R."/>
        </authorList>
    </citation>
    <scope>NUCLEOTIDE SEQUENCE</scope>
</reference>
<protein>
    <submittedName>
        <fullName evidence="1">Uncharacterized protein</fullName>
    </submittedName>
</protein>
<keyword evidence="3" id="KW-1185">Reference proteome</keyword>
<dbReference type="AlphaFoldDB" id="A0A814U9M1"/>
<accession>A0A814U9M1</accession>
<dbReference type="Proteomes" id="UP000663829">
    <property type="component" value="Unassembled WGS sequence"/>
</dbReference>
<dbReference type="EMBL" id="CAJOBC010007538">
    <property type="protein sequence ID" value="CAF3935575.1"/>
    <property type="molecule type" value="Genomic_DNA"/>
</dbReference>
<proteinExistence type="predicted"/>
<dbReference type="OrthoDB" id="8299710at2759"/>
<comment type="caution">
    <text evidence="1">The sequence shown here is derived from an EMBL/GenBank/DDBJ whole genome shotgun (WGS) entry which is preliminary data.</text>
</comment>
<dbReference type="EMBL" id="CAJNOQ010007539">
    <property type="protein sequence ID" value="CAF1171695.1"/>
    <property type="molecule type" value="Genomic_DNA"/>
</dbReference>
<evidence type="ECO:0000313" key="2">
    <source>
        <dbReference type="EMBL" id="CAF3935575.1"/>
    </source>
</evidence>
<gene>
    <name evidence="1" type="ORF">GPM918_LOCUS22222</name>
    <name evidence="2" type="ORF">SRO942_LOCUS22218</name>
</gene>
<name>A0A814U9M1_9BILA</name>
<sequence>SSKYLLQRLSRSFAVNRTHRPFSSIAMDQTIECTINKLGKGSGGISGRFSQELIDVWTNSFTYRSLMTGVTHEIAGLETANNTIDSHAECTPRRLEVDDEDLTTIICKLTEENLFTCENEHCRKLLSGKIIHDDIIDNICTSYERGLEALKTYIQERFVMKLVC</sequence>
<evidence type="ECO:0000313" key="1">
    <source>
        <dbReference type="EMBL" id="CAF1171695.1"/>
    </source>
</evidence>
<feature type="non-terminal residue" evidence="1">
    <location>
        <position position="164"/>
    </location>
</feature>
<dbReference type="Proteomes" id="UP000681722">
    <property type="component" value="Unassembled WGS sequence"/>
</dbReference>
<evidence type="ECO:0000313" key="3">
    <source>
        <dbReference type="Proteomes" id="UP000663829"/>
    </source>
</evidence>
<organism evidence="1 3">
    <name type="scientific">Didymodactylos carnosus</name>
    <dbReference type="NCBI Taxonomy" id="1234261"/>
    <lineage>
        <taxon>Eukaryota</taxon>
        <taxon>Metazoa</taxon>
        <taxon>Spiralia</taxon>
        <taxon>Gnathifera</taxon>
        <taxon>Rotifera</taxon>
        <taxon>Eurotatoria</taxon>
        <taxon>Bdelloidea</taxon>
        <taxon>Philodinida</taxon>
        <taxon>Philodinidae</taxon>
        <taxon>Didymodactylos</taxon>
    </lineage>
</organism>